<evidence type="ECO:0000313" key="2">
    <source>
        <dbReference type="EMBL" id="EJK54819.1"/>
    </source>
</evidence>
<gene>
    <name evidence="2" type="ORF">THAOC_25521</name>
</gene>
<reference evidence="2 3" key="1">
    <citation type="journal article" date="2012" name="Genome Biol.">
        <title>Genome and low-iron response of an oceanic diatom adapted to chronic iron limitation.</title>
        <authorList>
            <person name="Lommer M."/>
            <person name="Specht M."/>
            <person name="Roy A.S."/>
            <person name="Kraemer L."/>
            <person name="Andreson R."/>
            <person name="Gutowska M.A."/>
            <person name="Wolf J."/>
            <person name="Bergner S.V."/>
            <person name="Schilhabel M.B."/>
            <person name="Klostermeier U.C."/>
            <person name="Beiko R.G."/>
            <person name="Rosenstiel P."/>
            <person name="Hippler M."/>
            <person name="Laroche J."/>
        </authorList>
    </citation>
    <scope>NUCLEOTIDE SEQUENCE [LARGE SCALE GENOMIC DNA]</scope>
    <source>
        <strain evidence="2 3">CCMP1005</strain>
    </source>
</reference>
<comment type="caution">
    <text evidence="2">The sequence shown here is derived from an EMBL/GenBank/DDBJ whole genome shotgun (WGS) entry which is preliminary data.</text>
</comment>
<protein>
    <submittedName>
        <fullName evidence="2">Uncharacterized protein</fullName>
    </submittedName>
</protein>
<evidence type="ECO:0000256" key="1">
    <source>
        <dbReference type="SAM" id="MobiDB-lite"/>
    </source>
</evidence>
<proteinExistence type="predicted"/>
<evidence type="ECO:0000313" key="3">
    <source>
        <dbReference type="Proteomes" id="UP000266841"/>
    </source>
</evidence>
<feature type="region of interest" description="Disordered" evidence="1">
    <location>
        <begin position="1"/>
        <end position="30"/>
    </location>
</feature>
<organism evidence="2 3">
    <name type="scientific">Thalassiosira oceanica</name>
    <name type="common">Marine diatom</name>
    <dbReference type="NCBI Taxonomy" id="159749"/>
    <lineage>
        <taxon>Eukaryota</taxon>
        <taxon>Sar</taxon>
        <taxon>Stramenopiles</taxon>
        <taxon>Ochrophyta</taxon>
        <taxon>Bacillariophyta</taxon>
        <taxon>Coscinodiscophyceae</taxon>
        <taxon>Thalassiosirophycidae</taxon>
        <taxon>Thalassiosirales</taxon>
        <taxon>Thalassiosiraceae</taxon>
        <taxon>Thalassiosira</taxon>
    </lineage>
</organism>
<accession>K0RR14</accession>
<sequence length="107" mass="11285">MSSNSGTTSGTTSGGSQTTTTTPTSIPSTGLDADFLKSMFVADPSDYVSVSEHGDTMYTKEERDNKAGRAYTFAQALMDEDPDSQNPAKRRKLSSASTSISPSCSLK</sequence>
<dbReference type="AlphaFoldDB" id="K0RR14"/>
<keyword evidence="3" id="KW-1185">Reference proteome</keyword>
<name>K0RR14_THAOC</name>
<feature type="compositionally biased region" description="Low complexity" evidence="1">
    <location>
        <begin position="94"/>
        <end position="107"/>
    </location>
</feature>
<feature type="region of interest" description="Disordered" evidence="1">
    <location>
        <begin position="77"/>
        <end position="107"/>
    </location>
</feature>
<dbReference type="Proteomes" id="UP000266841">
    <property type="component" value="Unassembled WGS sequence"/>
</dbReference>
<dbReference type="EMBL" id="AGNL01035231">
    <property type="protein sequence ID" value="EJK54819.1"/>
    <property type="molecule type" value="Genomic_DNA"/>
</dbReference>